<dbReference type="EMBL" id="CP045810">
    <property type="protein sequence ID" value="QHN40392.1"/>
    <property type="molecule type" value="Genomic_DNA"/>
</dbReference>
<gene>
    <name evidence="1" type="ORF">GII30_15660</name>
</gene>
<proteinExistence type="predicted"/>
<reference evidence="1" key="1">
    <citation type="journal article" date="2021" name="Nat. Microbiol.">
        <title>Cocultivation of an ultrasmall environmental parasitic bacterium with lytic ability against bacteria associated with wastewater foams.</title>
        <authorList>
            <person name="Batinovic S."/>
            <person name="Rose J.J.A."/>
            <person name="Ratcliffe J."/>
            <person name="Seviour R.J."/>
            <person name="Petrovski S."/>
        </authorList>
    </citation>
    <scope>NUCLEOTIDE SEQUENCE</scope>
    <source>
        <strain evidence="1">CON44</strain>
    </source>
</reference>
<evidence type="ECO:0000313" key="1">
    <source>
        <dbReference type="EMBL" id="QHN40392.1"/>
    </source>
</evidence>
<accession>A0A857MF82</accession>
<protein>
    <submittedName>
        <fullName evidence="1">Uncharacterized protein</fullName>
    </submittedName>
</protein>
<dbReference type="RefSeq" id="WP_040514161.1">
    <property type="nucleotide sequence ID" value="NZ_JANUCU010000001.1"/>
</dbReference>
<sequence length="128" mass="14797">MAQMPDSRAQVLAVVNELADCTLAAEIVPLPKQWRSDDYLLFWLDPRVAEAEAERRTRRAISRWYDQHCGWRTGRIPVSETESIGADVRESLKGELEVFRSRLLQEYRTGGTVTEFSPDEMALVERWL</sequence>
<dbReference type="AlphaFoldDB" id="A0A857MF82"/>
<organism evidence="1">
    <name type="scientific">Gordonia amarae</name>
    <dbReference type="NCBI Taxonomy" id="36821"/>
    <lineage>
        <taxon>Bacteria</taxon>
        <taxon>Bacillati</taxon>
        <taxon>Actinomycetota</taxon>
        <taxon>Actinomycetes</taxon>
        <taxon>Mycobacteriales</taxon>
        <taxon>Gordoniaceae</taxon>
        <taxon>Gordonia</taxon>
    </lineage>
</organism>
<name>A0A857MF82_9ACTN</name>